<protein>
    <recommendedName>
        <fullName evidence="4">ABC-2 family transporter protein</fullName>
    </recommendedName>
</protein>
<evidence type="ECO:0008006" key="4">
    <source>
        <dbReference type="Google" id="ProtNLM"/>
    </source>
</evidence>
<dbReference type="RefSeq" id="WP_092477405.1">
    <property type="nucleotide sequence ID" value="NZ_FOHN01000007.1"/>
</dbReference>
<dbReference type="EMBL" id="FOHN01000007">
    <property type="protein sequence ID" value="SET04134.1"/>
    <property type="molecule type" value="Genomic_DNA"/>
</dbReference>
<evidence type="ECO:0000313" key="3">
    <source>
        <dbReference type="Proteomes" id="UP000199800"/>
    </source>
</evidence>
<dbReference type="AlphaFoldDB" id="A0A1I0BBJ1"/>
<reference evidence="2 3" key="1">
    <citation type="submission" date="2016-10" db="EMBL/GenBank/DDBJ databases">
        <authorList>
            <person name="de Groot N.N."/>
        </authorList>
    </citation>
    <scope>NUCLEOTIDE SEQUENCE [LARGE SCALE GENOMIC DNA]</scope>
    <source>
        <strain evidence="2 3">DSM 1801</strain>
    </source>
</reference>
<sequence length="286" mass="32261">MKTIHSLKIDLNKTIWNLGFFLSVLLTIALQFTNQIYVDGESGKTYCVLEALMKLSRSQIESDVNLSSLMVLQAGVAGYFIMFIPIIAAFPFIPNFCAERNSGLIRFTIQRTGKFRYYCVKFLSAVLGGGLSVLLGYIVFAVLMLILFPDIRTYNLSKEELSVLTDFYITKRLFLIASGIFLYGSVSAIPAFLMSSFVKNRYIITCVPFMITYLYSTGLTKLIYEGMEKGKQTLVDLGNTLKPEQITTLYYGDSISRNAIYVNMAFVAVSFFIFVWIMNGRSDMGE</sequence>
<keyword evidence="1" id="KW-1133">Transmembrane helix</keyword>
<keyword evidence="1" id="KW-0812">Transmembrane</keyword>
<feature type="transmembrane region" description="Helical" evidence="1">
    <location>
        <begin position="202"/>
        <end position="224"/>
    </location>
</feature>
<evidence type="ECO:0000256" key="1">
    <source>
        <dbReference type="SAM" id="Phobius"/>
    </source>
</evidence>
<feature type="transmembrane region" description="Helical" evidence="1">
    <location>
        <begin position="76"/>
        <end position="97"/>
    </location>
</feature>
<feature type="transmembrane region" description="Helical" evidence="1">
    <location>
        <begin position="15"/>
        <end position="33"/>
    </location>
</feature>
<name>A0A1I0BBJ1_9FIRM</name>
<dbReference type="OrthoDB" id="1822673at2"/>
<accession>A0A1I0BBJ1</accession>
<keyword evidence="3" id="KW-1185">Reference proteome</keyword>
<dbReference type="Proteomes" id="UP000199800">
    <property type="component" value="Unassembled WGS sequence"/>
</dbReference>
<dbReference type="STRING" id="29364.SAMN04487772_10755"/>
<keyword evidence="1" id="KW-0472">Membrane</keyword>
<feature type="transmembrane region" description="Helical" evidence="1">
    <location>
        <begin position="118"/>
        <end position="148"/>
    </location>
</feature>
<evidence type="ECO:0000313" key="2">
    <source>
        <dbReference type="EMBL" id="SET04134.1"/>
    </source>
</evidence>
<gene>
    <name evidence="2" type="ORF">SAMN04487772_10755</name>
</gene>
<feature type="transmembrane region" description="Helical" evidence="1">
    <location>
        <begin position="173"/>
        <end position="195"/>
    </location>
</feature>
<feature type="transmembrane region" description="Helical" evidence="1">
    <location>
        <begin position="259"/>
        <end position="278"/>
    </location>
</feature>
<organism evidence="2 3">
    <name type="scientific">[Clostridium] polysaccharolyticum</name>
    <dbReference type="NCBI Taxonomy" id="29364"/>
    <lineage>
        <taxon>Bacteria</taxon>
        <taxon>Bacillati</taxon>
        <taxon>Bacillota</taxon>
        <taxon>Clostridia</taxon>
        <taxon>Lachnospirales</taxon>
        <taxon>Lachnospiraceae</taxon>
    </lineage>
</organism>
<proteinExistence type="predicted"/>